<organism evidence="1 2">
    <name type="scientific">Paraclostridium bifermentans</name>
    <name type="common">Clostridium bifermentans</name>
    <dbReference type="NCBI Taxonomy" id="1490"/>
    <lineage>
        <taxon>Bacteria</taxon>
        <taxon>Bacillati</taxon>
        <taxon>Bacillota</taxon>
        <taxon>Clostridia</taxon>
        <taxon>Peptostreptococcales</taxon>
        <taxon>Peptostreptococcaceae</taxon>
        <taxon>Paraclostridium</taxon>
    </lineage>
</organism>
<dbReference type="RefSeq" id="WP_150887211.1">
    <property type="nucleotide sequence ID" value="NZ_CP032452.1"/>
</dbReference>
<reference evidence="1 2" key="1">
    <citation type="submission" date="2018-09" db="EMBL/GenBank/DDBJ databases">
        <title>A clostridial neurotoxin that targets Anopheles mosquitoes.</title>
        <authorList>
            <person name="Contreras E."/>
            <person name="Masuyer G."/>
            <person name="Qureshi N."/>
            <person name="Chawla S."/>
            <person name="Lim H.L."/>
            <person name="Chen J."/>
            <person name="Stenmark P."/>
            <person name="Gill S."/>
        </authorList>
    </citation>
    <scope>NUCLEOTIDE SEQUENCE [LARGE SCALE GENOMIC DNA]</scope>
    <source>
        <strain evidence="1 2">Cbm</strain>
    </source>
</reference>
<proteinExistence type="predicted"/>
<name>A0A5P3XJA3_PARBF</name>
<protein>
    <recommendedName>
        <fullName evidence="3">DUF2140 family protein</fullName>
    </recommendedName>
</protein>
<gene>
    <name evidence="1" type="ORF">D4A35_16320</name>
</gene>
<dbReference type="EMBL" id="CP032452">
    <property type="protein sequence ID" value="QEZ70385.1"/>
    <property type="molecule type" value="Genomic_DNA"/>
</dbReference>
<evidence type="ECO:0000313" key="1">
    <source>
        <dbReference type="EMBL" id="QEZ70385.1"/>
    </source>
</evidence>
<accession>A0A5P3XJA3</accession>
<dbReference type="AlphaFoldDB" id="A0A5P3XJA3"/>
<sequence>MKNKKQKIFLGIIIFLILSATIIFSIKKLETHPIQQVKKIEKNKGIVENSEAKNLTFFRDIAGVKATNIELIDNPVGVKGEFLVPEKSILNGINYFLKETKNDKINNVNIDIEENGIIAKVDYKVNQNITTPIEVKFLPTVDKNNNLILNIKEVKLLDLKLYDWIVDIALKSFIKDWFSKDSNIDVKFEKGNVVIDKNNFKQVMLKNISLGSKDLKINMIIDFNHINN</sequence>
<dbReference type="Proteomes" id="UP000326961">
    <property type="component" value="Chromosome"/>
</dbReference>
<evidence type="ECO:0008006" key="3">
    <source>
        <dbReference type="Google" id="ProtNLM"/>
    </source>
</evidence>
<evidence type="ECO:0000313" key="2">
    <source>
        <dbReference type="Proteomes" id="UP000326961"/>
    </source>
</evidence>